<dbReference type="SUPFAM" id="SSF53756">
    <property type="entry name" value="UDP-Glycosyltransferase/glycogen phosphorylase"/>
    <property type="match status" value="1"/>
</dbReference>
<feature type="non-terminal residue" evidence="2">
    <location>
        <position position="1"/>
    </location>
</feature>
<dbReference type="InterPro" id="IPR001296">
    <property type="entry name" value="Glyco_trans_1"/>
</dbReference>
<dbReference type="Pfam" id="PF00534">
    <property type="entry name" value="Glycos_transf_1"/>
    <property type="match status" value="1"/>
</dbReference>
<dbReference type="EMBL" id="BARU01023607">
    <property type="protein sequence ID" value="GAH55084.1"/>
    <property type="molecule type" value="Genomic_DNA"/>
</dbReference>
<dbReference type="PANTHER" id="PTHR12526">
    <property type="entry name" value="GLYCOSYLTRANSFERASE"/>
    <property type="match status" value="1"/>
</dbReference>
<sequence length="144" mass="15997">YPDSKLLLAGGGTETLEPLIRQVANQGQFKILGRVPDVSDVYNACSVYCQPSVTEGFGIEVPEAMAHGRPVVVSEGAGASDLVEDGVTGFMVPIRSPEAIAEKIDWFRNNREKIPEMGQKARREARNFTWDKIRRQYARIFLSL</sequence>
<dbReference type="GO" id="GO:0016757">
    <property type="term" value="F:glycosyltransferase activity"/>
    <property type="evidence" value="ECO:0007669"/>
    <property type="project" value="InterPro"/>
</dbReference>
<comment type="caution">
    <text evidence="2">The sequence shown here is derived from an EMBL/GenBank/DDBJ whole genome shotgun (WGS) entry which is preliminary data.</text>
</comment>
<organism evidence="2">
    <name type="scientific">marine sediment metagenome</name>
    <dbReference type="NCBI Taxonomy" id="412755"/>
    <lineage>
        <taxon>unclassified sequences</taxon>
        <taxon>metagenomes</taxon>
        <taxon>ecological metagenomes</taxon>
    </lineage>
</organism>
<evidence type="ECO:0000259" key="1">
    <source>
        <dbReference type="Pfam" id="PF00534"/>
    </source>
</evidence>
<dbReference type="Gene3D" id="3.40.50.2000">
    <property type="entry name" value="Glycogen Phosphorylase B"/>
    <property type="match status" value="2"/>
</dbReference>
<gene>
    <name evidence="2" type="ORF">S03H2_38289</name>
</gene>
<protein>
    <recommendedName>
        <fullName evidence="1">Glycosyl transferase family 1 domain-containing protein</fullName>
    </recommendedName>
</protein>
<name>X1HMM8_9ZZZZ</name>
<feature type="domain" description="Glycosyl transferase family 1" evidence="1">
    <location>
        <begin position="2"/>
        <end position="123"/>
    </location>
</feature>
<accession>X1HMM8</accession>
<reference evidence="2" key="1">
    <citation type="journal article" date="2014" name="Front. Microbiol.">
        <title>High frequency of phylogenetically diverse reductive dehalogenase-homologous genes in deep subseafloor sedimentary metagenomes.</title>
        <authorList>
            <person name="Kawai M."/>
            <person name="Futagami T."/>
            <person name="Toyoda A."/>
            <person name="Takaki Y."/>
            <person name="Nishi S."/>
            <person name="Hori S."/>
            <person name="Arai W."/>
            <person name="Tsubouchi T."/>
            <person name="Morono Y."/>
            <person name="Uchiyama I."/>
            <person name="Ito T."/>
            <person name="Fujiyama A."/>
            <person name="Inagaki F."/>
            <person name="Takami H."/>
        </authorList>
    </citation>
    <scope>NUCLEOTIDE SEQUENCE</scope>
    <source>
        <strain evidence="2">Expedition CK06-06</strain>
    </source>
</reference>
<proteinExistence type="predicted"/>
<dbReference type="AlphaFoldDB" id="X1HMM8"/>
<evidence type="ECO:0000313" key="2">
    <source>
        <dbReference type="EMBL" id="GAH55084.1"/>
    </source>
</evidence>